<dbReference type="HOGENOM" id="CLU_026445_1_0_1"/>
<dbReference type="EMBL" id="GG692431">
    <property type="protein sequence ID" value="EER38596.1"/>
    <property type="molecule type" value="Genomic_DNA"/>
</dbReference>
<reference evidence="2" key="1">
    <citation type="submission" date="2009-05" db="EMBL/GenBank/DDBJ databases">
        <title>The genome sequence of Ajellomyces capsulatus strain H143.</title>
        <authorList>
            <person name="Champion M."/>
            <person name="Cuomo C.A."/>
            <person name="Ma L.-J."/>
            <person name="Henn M.R."/>
            <person name="Sil A."/>
            <person name="Goldman B."/>
            <person name="Young S.K."/>
            <person name="Kodira C.D."/>
            <person name="Zeng Q."/>
            <person name="Koehrsen M."/>
            <person name="Alvarado L."/>
            <person name="Berlin A.M."/>
            <person name="Borenstein D."/>
            <person name="Chen Z."/>
            <person name="Engels R."/>
            <person name="Freedman E."/>
            <person name="Gellesch M."/>
            <person name="Goldberg J."/>
            <person name="Griggs A."/>
            <person name="Gujja S."/>
            <person name="Heiman D.I."/>
            <person name="Hepburn T.A."/>
            <person name="Howarth C."/>
            <person name="Jen D."/>
            <person name="Larson L."/>
            <person name="Lewis B."/>
            <person name="Mehta T."/>
            <person name="Park D."/>
            <person name="Pearson M."/>
            <person name="Roberts A."/>
            <person name="Saif S."/>
            <person name="Shea T.D."/>
            <person name="Shenoy N."/>
            <person name="Sisk P."/>
            <person name="Stolte C."/>
            <person name="Sykes S."/>
            <person name="Walk T."/>
            <person name="White J."/>
            <person name="Yandava C."/>
            <person name="Klein B."/>
            <person name="McEwen J.G."/>
            <person name="Puccia R."/>
            <person name="Goldman G.H."/>
            <person name="Felipe M.S."/>
            <person name="Nino-Vega G."/>
            <person name="San-Blas G."/>
            <person name="Taylor J.W."/>
            <person name="Mendoza L."/>
            <person name="Galagan J.E."/>
            <person name="Nusbaum C."/>
            <person name="Birren B.W."/>
        </authorList>
    </citation>
    <scope>NUCLEOTIDE SEQUENCE [LARGE SCALE GENOMIC DNA]</scope>
    <source>
        <strain evidence="2">H143</strain>
    </source>
</reference>
<dbReference type="OrthoDB" id="2153176at2759"/>
<sequence length="480" mass="54141">MTVRNQEMTWYMEFGLRHHVIFQNTPREPRAVVRSIPNDPYRHFHITRIAQMDPEAKYLLSLRAIRERAITIGDAARAGRLNHFDLHEDRMDAVADFVSSIINRDFGPDKFDTIPPHGRWQHFDVGNVPRIENIIQDWKNEKCDDLEVTRRLIDLFFVSVLLDAGAGDQWRYIEPGTDRVYERSEGLAVSSLYMFKALAFAAEKVGRTPLVDGRGLEQLSTEALAEGFQVSQSNPMLGVDSRAALLRGLGKSLLSNPDIFGDQGRPGNLVDFMVKSAGKSSELDILAFWDILQNLLIPVWPKDRTTVNGHPIGDAWPLGILQKQSGSHDGHRSECIQPFHKLTQWLTYSLMVPFRRVLGLQWTNAESLTALAEYRNGGLFVDFGVLTLKKEALDRGLKASGSELPQFEADDDVIVEWRAMTLVLIDTLYSMILSRLDGVRLTMAQLLEAGTWKSGREIAAQRRPTTKSSPIVVKSDGTIF</sequence>
<name>C6HMZ9_AJECH</name>
<organism evidence="1 2">
    <name type="scientific">Ajellomyces capsulatus (strain H143)</name>
    <name type="common">Darling's disease fungus</name>
    <name type="synonym">Histoplasma capsulatum</name>
    <dbReference type="NCBI Taxonomy" id="544712"/>
    <lineage>
        <taxon>Eukaryota</taxon>
        <taxon>Fungi</taxon>
        <taxon>Dikarya</taxon>
        <taxon>Ascomycota</taxon>
        <taxon>Pezizomycotina</taxon>
        <taxon>Eurotiomycetes</taxon>
        <taxon>Eurotiomycetidae</taxon>
        <taxon>Onygenales</taxon>
        <taxon>Ajellomycetaceae</taxon>
        <taxon>Histoplasma</taxon>
    </lineage>
</organism>
<dbReference type="eggNOG" id="ENOG502QR4F">
    <property type="taxonomic scope" value="Eukaryota"/>
</dbReference>
<dbReference type="STRING" id="544712.C6HMZ9"/>
<dbReference type="InterPro" id="IPR012469">
    <property type="entry name" value="DUF1688"/>
</dbReference>
<evidence type="ECO:0000313" key="2">
    <source>
        <dbReference type="Proteomes" id="UP000002624"/>
    </source>
</evidence>
<accession>C6HMZ9</accession>
<dbReference type="PANTHER" id="PTHR31687">
    <property type="match status" value="1"/>
</dbReference>
<dbReference type="PANTHER" id="PTHR31687:SF3">
    <property type="entry name" value="PROTEIN URG3"/>
    <property type="match status" value="1"/>
</dbReference>
<evidence type="ECO:0000313" key="1">
    <source>
        <dbReference type="EMBL" id="EER38596.1"/>
    </source>
</evidence>
<dbReference type="Pfam" id="PF07958">
    <property type="entry name" value="DUF1688"/>
    <property type="match status" value="1"/>
</dbReference>
<gene>
    <name evidence="1" type="ORF">HCDG_07465</name>
</gene>
<protein>
    <submittedName>
        <fullName evidence="1">DUF1688 domain-containing protein</fullName>
    </submittedName>
</protein>
<dbReference type="AlphaFoldDB" id="C6HMZ9"/>
<dbReference type="OMA" id="GPDKYHL"/>
<proteinExistence type="predicted"/>
<dbReference type="VEuPathDB" id="FungiDB:HCDG_07465"/>
<dbReference type="Proteomes" id="UP000002624">
    <property type="component" value="Unassembled WGS sequence"/>
</dbReference>